<evidence type="ECO:0000313" key="15">
    <source>
        <dbReference type="EMBL" id="SEE31683.1"/>
    </source>
</evidence>
<dbReference type="InterPro" id="IPR050810">
    <property type="entry name" value="Bact_Secretion_Sys_Channel"/>
</dbReference>
<accession>A0A1H5HUL9</accession>
<dbReference type="AlphaFoldDB" id="A0A1H5HUL9"/>
<dbReference type="PANTHER" id="PTHR30332">
    <property type="entry name" value="PROBABLE GENERAL SECRETION PATHWAY PROTEIN D"/>
    <property type="match status" value="1"/>
</dbReference>
<dbReference type="GO" id="GO:0015627">
    <property type="term" value="C:type II protein secretion system complex"/>
    <property type="evidence" value="ECO:0007669"/>
    <property type="project" value="InterPro"/>
</dbReference>
<name>A0A1H5HUL9_9BRAD</name>
<keyword evidence="7" id="KW-0653">Protein transport</keyword>
<dbReference type="PRINTS" id="PR01032">
    <property type="entry name" value="PHAGEIV"/>
</dbReference>
<feature type="domain" description="Type II/III secretion system secretin-like" evidence="12">
    <location>
        <begin position="606"/>
        <end position="770"/>
    </location>
</feature>
<sequence>MRIDNRSAGDTATSPRGGQEGPVEQRLQPFCLSRMAPIGAVTGTWLALAGLLGGCMMDKGIDLPGRDQVTDPIRDADLRARWNGPIGGTSSAATASARTQPMVFPGADQDLAPAPTQRDAATTAATHLANAVDSEIVTEGGGIELNFDNADIPTVVKSVIGDSLGMNYVVDPRVQGVITLASAQRIPRKDVLPIFESVLRMSNAALLREDNLIRIVPLPEAAGAGVSVVGAGQPGYGVSIVPLRFVSAAAIGKTAESFLSRPGAVRVDQARNVLLIQGTASERQAALGVIGTLDVEWLRNQSVGLYPLKSTAPETMIRELEKVFDTADGGQGQGVIKFQPVSRMNAVLAVSKNSKVLERATQWVRRLDRSDPTGTTVRVYSLRFGNARSIARILNEMFVGRSSQSAGDSQTSPTAPGQSGTTSRIDSLGAGTLSSSNNPATTTQGGTDNSGTANRSGAAQVGFSDRKDDDQDAAGPGGGGTGPGSLPRGIFQNVRVTADKSTNAIMVYSNQEDYLVIERAIESLDRPRLQVAVDAMVAEVTLTDQLQYGVQAYLTSANAGAGQDKGSVGLFGVAQSAAQTALLARVLPGFNLLLGAEANPKLVLNALSTLTTVKVLSAPSLVVSDNEPAILEVGDQVPISTGSTVTGLNVVSSISRQNTGIILKVLPHVHPNGSIELEIEQEVSNVVNPGGASAQNLTPTISQRRIHSTVGTSSGQTVLLGGLIKEDDERSVAGLPGLNQIRYLGDLLSQKSDTKLRSEIIVFVTTKLVRNGHDAQVIAEEFRERLDSMRRAPSIFDAPGAAPPSVARK</sequence>
<evidence type="ECO:0000256" key="7">
    <source>
        <dbReference type="ARBA" id="ARBA00022927"/>
    </source>
</evidence>
<evidence type="ECO:0000256" key="4">
    <source>
        <dbReference type="ARBA" id="ARBA00022452"/>
    </source>
</evidence>
<dbReference type="NCBIfam" id="TIGR02517">
    <property type="entry name" value="type_II_gspD"/>
    <property type="match status" value="1"/>
</dbReference>
<reference evidence="15 16" key="1">
    <citation type="submission" date="2016-10" db="EMBL/GenBank/DDBJ databases">
        <authorList>
            <person name="de Groot N.N."/>
        </authorList>
    </citation>
    <scope>NUCLEOTIDE SEQUENCE [LARGE SCALE GENOMIC DNA]</scope>
    <source>
        <strain evidence="15 16">MT12</strain>
    </source>
</reference>
<comment type="similarity">
    <text evidence="2">Belongs to the bacterial secretin family. GSP D subfamily.</text>
</comment>
<dbReference type="InterPro" id="IPR004846">
    <property type="entry name" value="T2SS/T3SS_dom"/>
</dbReference>
<feature type="compositionally biased region" description="Polar residues" evidence="11">
    <location>
        <begin position="432"/>
        <end position="457"/>
    </location>
</feature>
<keyword evidence="9" id="KW-0998">Cell outer membrane</keyword>
<dbReference type="Gene3D" id="3.30.1370.120">
    <property type="match status" value="2"/>
</dbReference>
<dbReference type="InterPro" id="IPR038591">
    <property type="entry name" value="NolW-like_sf"/>
</dbReference>
<evidence type="ECO:0000256" key="9">
    <source>
        <dbReference type="ARBA" id="ARBA00023237"/>
    </source>
</evidence>
<dbReference type="InterPro" id="IPR013356">
    <property type="entry name" value="T2SS_GspD"/>
</dbReference>
<keyword evidence="6" id="KW-0732">Signal</keyword>
<dbReference type="OrthoDB" id="9775455at2"/>
<dbReference type="Gene3D" id="3.55.50.30">
    <property type="match status" value="1"/>
</dbReference>
<dbReference type="InterPro" id="IPR001775">
    <property type="entry name" value="GspD/PilQ"/>
</dbReference>
<evidence type="ECO:0000259" key="12">
    <source>
        <dbReference type="Pfam" id="PF00263"/>
    </source>
</evidence>
<dbReference type="GO" id="GO:0015628">
    <property type="term" value="P:protein secretion by the type II secretion system"/>
    <property type="evidence" value="ECO:0007669"/>
    <property type="project" value="InterPro"/>
</dbReference>
<keyword evidence="5" id="KW-0812">Transmembrane</keyword>
<dbReference type="PANTHER" id="PTHR30332:SF25">
    <property type="entry name" value="SECRETIN XPSD"/>
    <property type="match status" value="1"/>
</dbReference>
<dbReference type="EMBL" id="FNTH01000001">
    <property type="protein sequence ID" value="SEE31683.1"/>
    <property type="molecule type" value="Genomic_DNA"/>
</dbReference>
<feature type="compositionally biased region" description="Polar residues" evidence="11">
    <location>
        <begin position="402"/>
        <end position="425"/>
    </location>
</feature>
<keyword evidence="3 10" id="KW-0813">Transport</keyword>
<feature type="domain" description="NolW-like" evidence="13">
    <location>
        <begin position="377"/>
        <end position="530"/>
    </location>
</feature>
<feature type="domain" description="NolW-like" evidence="13">
    <location>
        <begin position="239"/>
        <end position="297"/>
    </location>
</feature>
<organism evidence="15 16">
    <name type="scientific">Bradyrhizobium erythrophlei</name>
    <dbReference type="NCBI Taxonomy" id="1437360"/>
    <lineage>
        <taxon>Bacteria</taxon>
        <taxon>Pseudomonadati</taxon>
        <taxon>Pseudomonadota</taxon>
        <taxon>Alphaproteobacteria</taxon>
        <taxon>Hyphomicrobiales</taxon>
        <taxon>Nitrobacteraceae</taxon>
        <taxon>Bradyrhizobium</taxon>
    </lineage>
</organism>
<evidence type="ECO:0000256" key="5">
    <source>
        <dbReference type="ARBA" id="ARBA00022692"/>
    </source>
</evidence>
<protein>
    <submittedName>
        <fullName evidence="15">General secretion pathway protein D</fullName>
    </submittedName>
</protein>
<dbReference type="Pfam" id="PF03958">
    <property type="entry name" value="Secretin_N"/>
    <property type="match status" value="2"/>
</dbReference>
<feature type="region of interest" description="Disordered" evidence="11">
    <location>
        <begin position="402"/>
        <end position="489"/>
    </location>
</feature>
<dbReference type="Pfam" id="PF21305">
    <property type="entry name" value="type_II_gspD_N0"/>
    <property type="match status" value="1"/>
</dbReference>
<dbReference type="Pfam" id="PF00263">
    <property type="entry name" value="Secretin"/>
    <property type="match status" value="1"/>
</dbReference>
<evidence type="ECO:0000256" key="1">
    <source>
        <dbReference type="ARBA" id="ARBA00004442"/>
    </source>
</evidence>
<dbReference type="InterPro" id="IPR049371">
    <property type="entry name" value="GspD-like_N0"/>
</dbReference>
<proteinExistence type="inferred from homology"/>
<evidence type="ECO:0000256" key="8">
    <source>
        <dbReference type="ARBA" id="ARBA00023136"/>
    </source>
</evidence>
<comment type="subcellular location">
    <subcellularLocation>
        <location evidence="1 10">Cell outer membrane</location>
    </subcellularLocation>
</comment>
<dbReference type="GO" id="GO:0009279">
    <property type="term" value="C:cell outer membrane"/>
    <property type="evidence" value="ECO:0007669"/>
    <property type="project" value="UniProtKB-SubCell"/>
</dbReference>
<feature type="region of interest" description="Disordered" evidence="11">
    <location>
        <begin position="1"/>
        <end position="23"/>
    </location>
</feature>
<evidence type="ECO:0000256" key="11">
    <source>
        <dbReference type="SAM" id="MobiDB-lite"/>
    </source>
</evidence>
<evidence type="ECO:0000313" key="16">
    <source>
        <dbReference type="Proteomes" id="UP000198992"/>
    </source>
</evidence>
<keyword evidence="4" id="KW-1134">Transmembrane beta strand</keyword>
<evidence type="ECO:0000256" key="3">
    <source>
        <dbReference type="ARBA" id="ARBA00022448"/>
    </source>
</evidence>
<gene>
    <name evidence="15" type="ORF">SAMN05444164_7647</name>
</gene>
<evidence type="ECO:0000256" key="2">
    <source>
        <dbReference type="ARBA" id="ARBA00006980"/>
    </source>
</evidence>
<keyword evidence="8" id="KW-0472">Membrane</keyword>
<evidence type="ECO:0000259" key="14">
    <source>
        <dbReference type="Pfam" id="PF21305"/>
    </source>
</evidence>
<dbReference type="Proteomes" id="UP000198992">
    <property type="component" value="Unassembled WGS sequence"/>
</dbReference>
<dbReference type="PRINTS" id="PR00811">
    <property type="entry name" value="BCTERIALGSPD"/>
</dbReference>
<feature type="domain" description="GspD-like N0" evidence="14">
    <location>
        <begin position="145"/>
        <end position="215"/>
    </location>
</feature>
<evidence type="ECO:0000259" key="13">
    <source>
        <dbReference type="Pfam" id="PF03958"/>
    </source>
</evidence>
<dbReference type="InterPro" id="IPR005644">
    <property type="entry name" value="NolW-like"/>
</dbReference>
<evidence type="ECO:0000256" key="6">
    <source>
        <dbReference type="ARBA" id="ARBA00022729"/>
    </source>
</evidence>
<evidence type="ECO:0000256" key="10">
    <source>
        <dbReference type="RuleBase" id="RU004004"/>
    </source>
</evidence>